<evidence type="ECO:0008006" key="4">
    <source>
        <dbReference type="Google" id="ProtNLM"/>
    </source>
</evidence>
<name>A0ABN4U491_9ACTN</name>
<protein>
    <recommendedName>
        <fullName evidence="4">Asp/Glu racemase</fullName>
    </recommendedName>
</protein>
<dbReference type="PANTHER" id="PTHR40267">
    <property type="entry name" value="BLR3294 PROTEIN"/>
    <property type="match status" value="1"/>
</dbReference>
<dbReference type="PANTHER" id="PTHR40267:SF1">
    <property type="entry name" value="BLR3294 PROTEIN"/>
    <property type="match status" value="1"/>
</dbReference>
<evidence type="ECO:0000256" key="1">
    <source>
        <dbReference type="SAM" id="MobiDB-lite"/>
    </source>
</evidence>
<reference evidence="2 3" key="1">
    <citation type="journal article" date="2016" name="Plant Dis.">
        <title>Improved production of propionic acid using genome shuffling.</title>
        <authorList>
            <person name="Luna-Flores C.H."/>
            <person name="Palfreyman R.W."/>
            <person name="Kromer J.O."/>
            <person name="Nielsen L.K."/>
            <person name="Marcellin E."/>
        </authorList>
    </citation>
    <scope>NUCLEOTIDE SEQUENCE [LARGE SCALE GENOMIC DNA]</scope>
    <source>
        <strain evidence="2 3">F3E8</strain>
    </source>
</reference>
<evidence type="ECO:0000313" key="3">
    <source>
        <dbReference type="Proteomes" id="UP000178666"/>
    </source>
</evidence>
<gene>
    <name evidence="2" type="ORF">A8L58_10115</name>
</gene>
<keyword evidence="3" id="KW-1185">Reference proteome</keyword>
<dbReference type="Proteomes" id="UP000178666">
    <property type="component" value="Chromosome"/>
</dbReference>
<dbReference type="Gene3D" id="3.40.50.12500">
    <property type="match status" value="1"/>
</dbReference>
<feature type="region of interest" description="Disordered" evidence="1">
    <location>
        <begin position="270"/>
        <end position="292"/>
    </location>
</feature>
<accession>A0ABN4U491</accession>
<dbReference type="EMBL" id="CP015970">
    <property type="protein sequence ID" value="AOZ46978.1"/>
    <property type="molecule type" value="Genomic_DNA"/>
</dbReference>
<organism evidence="2 3">
    <name type="scientific">Acidipropionibacterium acidipropionici</name>
    <dbReference type="NCBI Taxonomy" id="1748"/>
    <lineage>
        <taxon>Bacteria</taxon>
        <taxon>Bacillati</taxon>
        <taxon>Actinomycetota</taxon>
        <taxon>Actinomycetes</taxon>
        <taxon>Propionibacteriales</taxon>
        <taxon>Propionibacteriaceae</taxon>
        <taxon>Acidipropionibacterium</taxon>
    </lineage>
</organism>
<dbReference type="RefSeq" id="WP_071001108.1">
    <property type="nucleotide sequence ID" value="NZ_CP014352.1"/>
</dbReference>
<proteinExistence type="predicted"/>
<evidence type="ECO:0000313" key="2">
    <source>
        <dbReference type="EMBL" id="AOZ46978.1"/>
    </source>
</evidence>
<dbReference type="InterPro" id="IPR053714">
    <property type="entry name" value="Iso_Racemase_Enz_sf"/>
</dbReference>
<dbReference type="InterPro" id="IPR026286">
    <property type="entry name" value="MaiA/AMDase"/>
</dbReference>
<sequence length="292" mass="31143">MPISIGRRTLRRHSPAPVHLVPEVRRPAHRIGVVVPYDMALDHELERWTPPQAALYTTRTAYEPLAVTMEMVQAVSEPAMIEEASRSLCTVEPEVTVYGCTSGSFCRGLASERPLARAVAEGSGAPALTTSGAILSALDALAAHRVVLVTPYTADITAAFSHFLGEGGIDVVATARMDLQERIFDTGSRALLELILANDRPEAQAVVVSCTNLPTYDLIPYVERIIGKPVVSANQATMWRALQEVGLGLATEAPQRLAQVRAHVADRTVQRPAAAAGPEIPPTVGADTSTAA</sequence>
<dbReference type="Pfam" id="PF17645">
    <property type="entry name" value="Amdase"/>
    <property type="match status" value="1"/>
</dbReference>